<dbReference type="EMBL" id="ADLO01000127">
    <property type="protein sequence ID" value="KGF52305.1"/>
    <property type="molecule type" value="Genomic_DNA"/>
</dbReference>
<reference evidence="2 3" key="1">
    <citation type="submission" date="2011-08" db="EMBL/GenBank/DDBJ databases">
        <title>The Genome Sequence of Clostridium orbiscindens 1_3_50AFAA.</title>
        <authorList>
            <consortium name="The Broad Institute Genome Sequencing Platform"/>
            <person name="Earl A."/>
            <person name="Ward D."/>
            <person name="Feldgarden M."/>
            <person name="Gevers D."/>
            <person name="Daigneault M."/>
            <person name="Strauss J."/>
            <person name="Allen-Vercoe E."/>
            <person name="Young S.K."/>
            <person name="Zeng Q."/>
            <person name="Gargeya S."/>
            <person name="Fitzgerald M."/>
            <person name="Haas B."/>
            <person name="Abouelleil A."/>
            <person name="Alvarado L."/>
            <person name="Arachchi H.M."/>
            <person name="Berlin A."/>
            <person name="Brown A."/>
            <person name="Chapman S.B."/>
            <person name="Chen Z."/>
            <person name="Dunbar C."/>
            <person name="Freedman E."/>
            <person name="Gearin G."/>
            <person name="Gellesch M."/>
            <person name="Goldberg J."/>
            <person name="Griggs A."/>
            <person name="Gujja S."/>
            <person name="Heiman D."/>
            <person name="Howarth C."/>
            <person name="Larson L."/>
            <person name="Lui A."/>
            <person name="MacDonald P.J.P."/>
            <person name="Montmayeur A."/>
            <person name="Murphy C."/>
            <person name="Neiman D."/>
            <person name="Pearson M."/>
            <person name="Priest M."/>
            <person name="Roberts A."/>
            <person name="Saif S."/>
            <person name="Shea T."/>
            <person name="Shenoy N."/>
            <person name="Sisk P."/>
            <person name="Stolte C."/>
            <person name="Sykes S."/>
            <person name="Wortman J."/>
            <person name="Nusbaum C."/>
            <person name="Birren B."/>
        </authorList>
    </citation>
    <scope>NUCLEOTIDE SEQUENCE [LARGE SCALE GENOMIC DNA]</scope>
    <source>
        <strain evidence="2 3">1_3_50AFAA</strain>
    </source>
</reference>
<name>A0A096AZT6_FLAPL</name>
<dbReference type="AlphaFoldDB" id="A0A096AZT6"/>
<dbReference type="RefSeq" id="WP_044943606.1">
    <property type="nucleotide sequence ID" value="NZ_KN174169.1"/>
</dbReference>
<keyword evidence="3" id="KW-1185">Reference proteome</keyword>
<feature type="region of interest" description="Disordered" evidence="1">
    <location>
        <begin position="58"/>
        <end position="79"/>
    </location>
</feature>
<dbReference type="HOGENOM" id="CLU_2023725_0_0_9"/>
<evidence type="ECO:0000256" key="1">
    <source>
        <dbReference type="SAM" id="MobiDB-lite"/>
    </source>
</evidence>
<accession>A0A096AZT6</accession>
<gene>
    <name evidence="2" type="ORF">HMPREF9460_04061</name>
</gene>
<sequence length="150" mass="16494">MKNSELVPVMLVRVPEISAEARTKLKAEIESSIYDGVLLLDESLPYEVVELPLPRDSPVELLEPESRPPKEPHGRNAAEKREILDRLYAYRKSAGLGCFEQLAEACGKGITPDLLRRLYSGDEVVPIQVWRQVGAGLGNLGVSKLDTNGG</sequence>
<proteinExistence type="predicted"/>
<organism evidence="2 3">
    <name type="scientific">Flavonifractor plautii 1_3_50AFAA</name>
    <dbReference type="NCBI Taxonomy" id="742738"/>
    <lineage>
        <taxon>Bacteria</taxon>
        <taxon>Bacillati</taxon>
        <taxon>Bacillota</taxon>
        <taxon>Clostridia</taxon>
        <taxon>Eubacteriales</taxon>
        <taxon>Oscillospiraceae</taxon>
        <taxon>Flavonifractor</taxon>
    </lineage>
</organism>
<feature type="compositionally biased region" description="Basic and acidic residues" evidence="1">
    <location>
        <begin position="64"/>
        <end position="79"/>
    </location>
</feature>
<dbReference type="Proteomes" id="UP000029585">
    <property type="component" value="Unassembled WGS sequence"/>
</dbReference>
<comment type="caution">
    <text evidence="2">The sequence shown here is derived from an EMBL/GenBank/DDBJ whole genome shotgun (WGS) entry which is preliminary data.</text>
</comment>
<protein>
    <submittedName>
        <fullName evidence="2">Uncharacterized protein</fullName>
    </submittedName>
</protein>
<dbReference type="PATRIC" id="fig|742738.3.peg.4175"/>
<evidence type="ECO:0000313" key="3">
    <source>
        <dbReference type="Proteomes" id="UP000029585"/>
    </source>
</evidence>
<evidence type="ECO:0000313" key="2">
    <source>
        <dbReference type="EMBL" id="KGF52305.1"/>
    </source>
</evidence>